<name>A0AAE1SGF8_9SOLA</name>
<feature type="compositionally biased region" description="Pro residues" evidence="1">
    <location>
        <begin position="404"/>
        <end position="416"/>
    </location>
</feature>
<dbReference type="Proteomes" id="UP001291623">
    <property type="component" value="Unassembled WGS sequence"/>
</dbReference>
<feature type="compositionally biased region" description="Basic and acidic residues" evidence="1">
    <location>
        <begin position="147"/>
        <end position="163"/>
    </location>
</feature>
<proteinExistence type="predicted"/>
<feature type="compositionally biased region" description="Basic and acidic residues" evidence="1">
    <location>
        <begin position="467"/>
        <end position="660"/>
    </location>
</feature>
<feature type="region of interest" description="Disordered" evidence="1">
    <location>
        <begin position="757"/>
        <end position="780"/>
    </location>
</feature>
<feature type="region of interest" description="Disordered" evidence="1">
    <location>
        <begin position="14"/>
        <end position="40"/>
    </location>
</feature>
<evidence type="ECO:0000256" key="1">
    <source>
        <dbReference type="SAM" id="MobiDB-lite"/>
    </source>
</evidence>
<dbReference type="InterPro" id="IPR036869">
    <property type="entry name" value="J_dom_sf"/>
</dbReference>
<dbReference type="Gene3D" id="1.10.287.110">
    <property type="entry name" value="DnaJ domain"/>
    <property type="match status" value="1"/>
</dbReference>
<feature type="compositionally biased region" description="Polar residues" evidence="1">
    <location>
        <begin position="698"/>
        <end position="718"/>
    </location>
</feature>
<organism evidence="3 4">
    <name type="scientific">Anisodus tanguticus</name>
    <dbReference type="NCBI Taxonomy" id="243964"/>
    <lineage>
        <taxon>Eukaryota</taxon>
        <taxon>Viridiplantae</taxon>
        <taxon>Streptophyta</taxon>
        <taxon>Embryophyta</taxon>
        <taxon>Tracheophyta</taxon>
        <taxon>Spermatophyta</taxon>
        <taxon>Magnoliopsida</taxon>
        <taxon>eudicotyledons</taxon>
        <taxon>Gunneridae</taxon>
        <taxon>Pentapetalae</taxon>
        <taxon>asterids</taxon>
        <taxon>lamiids</taxon>
        <taxon>Solanales</taxon>
        <taxon>Solanaceae</taxon>
        <taxon>Solanoideae</taxon>
        <taxon>Hyoscyameae</taxon>
        <taxon>Anisodus</taxon>
    </lineage>
</organism>
<sequence>MDDLDVLARDFGFRPAGKSAPMRSDGGDRRSSSVRSTFDDPDGMLFNDVFGGPPNYTNTSTNKSASMNDFNYDSIFKLGNDDNNIKTSSLPVYDKPVYDDDIFDRLPGVKSKSVSSSTVTFEEDVFATTTPNDNKSHFDDLLGNLGRNEKVPEPESSGSKDFDDLLAGFGSASPATSSRANMSWLETDDSIVYCKWSFTESTQPSKPAGDSDKSSSVLDDPFVMLESTSVPENSSPGEFSDPLEEIGKLGKSGTAKTGASSVSGGVFDDLDPLSCFNKPVRSLSPEKQTGGKDRSPSKAGPGRNDAHNSTSRENIGILSFRYSESHSPKKVPGDSFQESPHFDIPSEDPLRSFGEAPPPPYADNDLHETNFQVDTSPRSEEQVQASDDIWLTVSEIPLFTQPTSAPPPSRPPPPTPRRSSKSEESFFASNARSKGEGGWSKSSTDENTDVLSGEEMNANYAAAAMKEAMDRAEAKFKHSKEVREREYAKSAKSKEAVHLERDEQATNEVHEREFRENQERLENERRQREKEEEERAQRKLERERERARELEKERARQAVERATREARERAVAGARDRAAAETRLKAERAAVEKAAAEARGRAEKAAVQRAQAEARERAAAEAKERAEKAAADAREKEAREKASAAKAEAEARRRAERAAVERVAAEARERAAAAARMNQQRNDNDLESFFSMGRASSAPKTRTSTPDNIFDSQFQNKAGSEGPKSTAGVAFSNMRKASSATSFVDDLSSIFGASASSGEFQDVEGETEERRGARLERHQRTQERAAKALAEKNQRDLQVQREQEERHSYLVPVAGGRYPVELIERISETLDFEIKRWATGKEGNLRALLSTLQYVLWPECGWQPVSLTDLIIGASVKRVYRKATLCIHPDKVQQKGANLQQKYIAEKVFDLLKSSIISNHVVLLYCIWSPSAFVFNILFGLFPVMLHLFVLEEMPGVSYVQHGRCIVIAE</sequence>
<reference evidence="3" key="1">
    <citation type="submission" date="2023-12" db="EMBL/GenBank/DDBJ databases">
        <title>Genome assembly of Anisodus tanguticus.</title>
        <authorList>
            <person name="Wang Y.-J."/>
        </authorList>
    </citation>
    <scope>NUCLEOTIDE SEQUENCE</scope>
    <source>
        <strain evidence="3">KB-2021</strain>
        <tissue evidence="3">Leaf</tissue>
    </source>
</reference>
<feature type="compositionally biased region" description="Basic and acidic residues" evidence="1">
    <location>
        <begin position="768"/>
        <end position="780"/>
    </location>
</feature>
<feature type="region of interest" description="Disordered" evidence="1">
    <location>
        <begin position="278"/>
        <end position="660"/>
    </location>
</feature>
<feature type="region of interest" description="Disordered" evidence="1">
    <location>
        <begin position="129"/>
        <end position="164"/>
    </location>
</feature>
<comment type="caution">
    <text evidence="3">The sequence shown here is derived from an EMBL/GenBank/DDBJ whole genome shotgun (WGS) entry which is preliminary data.</text>
</comment>
<dbReference type="GO" id="GO:0030276">
    <property type="term" value="F:clathrin binding"/>
    <property type="evidence" value="ECO:0007669"/>
    <property type="project" value="TreeGrafter"/>
</dbReference>
<evidence type="ECO:0000313" key="3">
    <source>
        <dbReference type="EMBL" id="KAK4370319.1"/>
    </source>
</evidence>
<keyword evidence="2" id="KW-0472">Membrane</keyword>
<dbReference type="SUPFAM" id="SSF46565">
    <property type="entry name" value="Chaperone J-domain"/>
    <property type="match status" value="1"/>
</dbReference>
<keyword evidence="2" id="KW-1133">Transmembrane helix</keyword>
<dbReference type="AlphaFoldDB" id="A0AAE1SGF8"/>
<feature type="compositionally biased region" description="Polar residues" evidence="1">
    <location>
        <begin position="254"/>
        <end position="263"/>
    </location>
</feature>
<dbReference type="PANTHER" id="PTHR23172">
    <property type="entry name" value="AUXILIN/CYCLIN G-ASSOCIATED KINASE-RELATED"/>
    <property type="match status" value="1"/>
</dbReference>
<keyword evidence="4" id="KW-1185">Reference proteome</keyword>
<feature type="region of interest" description="Disordered" evidence="1">
    <location>
        <begin position="227"/>
        <end position="266"/>
    </location>
</feature>
<accession>A0AAE1SGF8</accession>
<dbReference type="EMBL" id="JAVYJV010000005">
    <property type="protein sequence ID" value="KAK4370319.1"/>
    <property type="molecule type" value="Genomic_DNA"/>
</dbReference>
<evidence type="ECO:0000256" key="2">
    <source>
        <dbReference type="SAM" id="Phobius"/>
    </source>
</evidence>
<dbReference type="GO" id="GO:0072583">
    <property type="term" value="P:clathrin-dependent endocytosis"/>
    <property type="evidence" value="ECO:0007669"/>
    <property type="project" value="TreeGrafter"/>
</dbReference>
<protein>
    <recommendedName>
        <fullName evidence="5">Auxilin-related protein 2</fullName>
    </recommendedName>
</protein>
<feature type="compositionally biased region" description="Low complexity" evidence="1">
    <location>
        <begin position="454"/>
        <end position="466"/>
    </location>
</feature>
<feature type="compositionally biased region" description="Polar residues" evidence="1">
    <location>
        <begin position="227"/>
        <end position="237"/>
    </location>
</feature>
<dbReference type="GO" id="GO:0005737">
    <property type="term" value="C:cytoplasm"/>
    <property type="evidence" value="ECO:0007669"/>
    <property type="project" value="TreeGrafter"/>
</dbReference>
<dbReference type="GO" id="GO:0031982">
    <property type="term" value="C:vesicle"/>
    <property type="evidence" value="ECO:0007669"/>
    <property type="project" value="TreeGrafter"/>
</dbReference>
<gene>
    <name evidence="3" type="ORF">RND71_009794</name>
</gene>
<dbReference type="PANTHER" id="PTHR23172:SF19">
    <property type="entry name" value="J DOMAIN-CONTAINING PROTEIN"/>
    <property type="match status" value="1"/>
</dbReference>
<feature type="transmembrane region" description="Helical" evidence="2">
    <location>
        <begin position="922"/>
        <end position="951"/>
    </location>
</feature>
<dbReference type="GO" id="GO:0072318">
    <property type="term" value="P:clathrin coat disassembly"/>
    <property type="evidence" value="ECO:0007669"/>
    <property type="project" value="TreeGrafter"/>
</dbReference>
<feature type="region of interest" description="Disordered" evidence="1">
    <location>
        <begin position="694"/>
        <end position="726"/>
    </location>
</feature>
<keyword evidence="2" id="KW-0812">Transmembrane</keyword>
<evidence type="ECO:0008006" key="5">
    <source>
        <dbReference type="Google" id="ProtNLM"/>
    </source>
</evidence>
<evidence type="ECO:0000313" key="4">
    <source>
        <dbReference type="Proteomes" id="UP001291623"/>
    </source>
</evidence>